<keyword evidence="2" id="KW-1185">Reference proteome</keyword>
<reference evidence="1 2" key="1">
    <citation type="submission" date="2024-02" db="EMBL/GenBank/DDBJ databases">
        <title>De novo assembly and annotation of 12 fungi associated with fruit tree decline syndrome in Ontario, Canada.</title>
        <authorList>
            <person name="Sulman M."/>
            <person name="Ellouze W."/>
            <person name="Ilyukhin E."/>
        </authorList>
    </citation>
    <scope>NUCLEOTIDE SEQUENCE [LARGE SCALE GENOMIC DNA]</scope>
    <source>
        <strain evidence="1 2">M11/M66-122</strain>
    </source>
</reference>
<organism evidence="1 2">
    <name type="scientific">Diatrype stigma</name>
    <dbReference type="NCBI Taxonomy" id="117547"/>
    <lineage>
        <taxon>Eukaryota</taxon>
        <taxon>Fungi</taxon>
        <taxon>Dikarya</taxon>
        <taxon>Ascomycota</taxon>
        <taxon>Pezizomycotina</taxon>
        <taxon>Sordariomycetes</taxon>
        <taxon>Xylariomycetidae</taxon>
        <taxon>Xylariales</taxon>
        <taxon>Diatrypaceae</taxon>
        <taxon>Diatrype</taxon>
    </lineage>
</organism>
<dbReference type="AlphaFoldDB" id="A0AAN9V8E8"/>
<accession>A0AAN9V8E8</accession>
<protein>
    <submittedName>
        <fullName evidence="1">Uncharacterized protein</fullName>
    </submittedName>
</protein>
<dbReference type="Proteomes" id="UP001320420">
    <property type="component" value="Unassembled WGS sequence"/>
</dbReference>
<comment type="caution">
    <text evidence="1">The sequence shown here is derived from an EMBL/GenBank/DDBJ whole genome shotgun (WGS) entry which is preliminary data.</text>
</comment>
<evidence type="ECO:0000313" key="1">
    <source>
        <dbReference type="EMBL" id="KAK7755423.1"/>
    </source>
</evidence>
<proteinExistence type="predicted"/>
<dbReference type="EMBL" id="JAKJXP020000013">
    <property type="protein sequence ID" value="KAK7755423.1"/>
    <property type="molecule type" value="Genomic_DNA"/>
</dbReference>
<name>A0AAN9V8E8_9PEZI</name>
<evidence type="ECO:0000313" key="2">
    <source>
        <dbReference type="Proteomes" id="UP001320420"/>
    </source>
</evidence>
<gene>
    <name evidence="1" type="ORF">SLS62_002650</name>
</gene>
<sequence>MTFISLDKVKGSASEYRSLVKELNNLDRIILEVHRTCQTHLSNPQYTLGIAAKDTAEKLEADCLAFKENIKKYDAGLVNGSVNLLRRAKKKVQ</sequence>